<dbReference type="SUPFAM" id="SSF48208">
    <property type="entry name" value="Six-hairpin glycosidases"/>
    <property type="match status" value="1"/>
</dbReference>
<proteinExistence type="inferred from homology"/>
<protein>
    <recommendedName>
        <fullName evidence="3">cellulase</fullName>
        <ecNumber evidence="3">3.2.1.4</ecNumber>
    </recommendedName>
</protein>
<evidence type="ECO:0000256" key="3">
    <source>
        <dbReference type="ARBA" id="ARBA00012601"/>
    </source>
</evidence>
<dbReference type="EC" id="3.2.1.4" evidence="3"/>
<evidence type="ECO:0000313" key="9">
    <source>
        <dbReference type="Proteomes" id="UP001457282"/>
    </source>
</evidence>
<dbReference type="GO" id="GO:0008810">
    <property type="term" value="F:cellulase activity"/>
    <property type="evidence" value="ECO:0007669"/>
    <property type="project" value="UniProtKB-EC"/>
</dbReference>
<evidence type="ECO:0000313" key="8">
    <source>
        <dbReference type="EMBL" id="KAK9948439.1"/>
    </source>
</evidence>
<comment type="similarity">
    <text evidence="2">Belongs to the glycosyl hydrolase 9 (cellulase E) family.</text>
</comment>
<dbReference type="InterPro" id="IPR012341">
    <property type="entry name" value="6hp_glycosidase-like_sf"/>
</dbReference>
<name>A0AAW1YH00_RUBAR</name>
<dbReference type="PANTHER" id="PTHR35111:SF1">
    <property type="entry name" value="OS04G0115900 PROTEIN"/>
    <property type="match status" value="1"/>
</dbReference>
<evidence type="ECO:0000256" key="5">
    <source>
        <dbReference type="ARBA" id="ARBA00023277"/>
    </source>
</evidence>
<dbReference type="InterPro" id="IPR008928">
    <property type="entry name" value="6-hairpin_glycosidase_sf"/>
</dbReference>
<organism evidence="8 9">
    <name type="scientific">Rubus argutus</name>
    <name type="common">Southern blackberry</name>
    <dbReference type="NCBI Taxonomy" id="59490"/>
    <lineage>
        <taxon>Eukaryota</taxon>
        <taxon>Viridiplantae</taxon>
        <taxon>Streptophyta</taxon>
        <taxon>Embryophyta</taxon>
        <taxon>Tracheophyta</taxon>
        <taxon>Spermatophyta</taxon>
        <taxon>Magnoliopsida</taxon>
        <taxon>eudicotyledons</taxon>
        <taxon>Gunneridae</taxon>
        <taxon>Pentapetalae</taxon>
        <taxon>rosids</taxon>
        <taxon>fabids</taxon>
        <taxon>Rosales</taxon>
        <taxon>Rosaceae</taxon>
        <taxon>Rosoideae</taxon>
        <taxon>Rosoideae incertae sedis</taxon>
        <taxon>Rubus</taxon>
    </lineage>
</organism>
<dbReference type="EMBL" id="JBEDUW010000001">
    <property type="protein sequence ID" value="KAK9948439.1"/>
    <property type="molecule type" value="Genomic_DNA"/>
</dbReference>
<dbReference type="GO" id="GO:0030245">
    <property type="term" value="P:cellulose catabolic process"/>
    <property type="evidence" value="ECO:0007669"/>
    <property type="project" value="UniProtKB-KW"/>
</dbReference>
<keyword evidence="9" id="KW-1185">Reference proteome</keyword>
<evidence type="ECO:0000256" key="4">
    <source>
        <dbReference type="ARBA" id="ARBA00023001"/>
    </source>
</evidence>
<dbReference type="PANTHER" id="PTHR35111">
    <property type="entry name" value="F10A5.9-RELATED"/>
    <property type="match status" value="1"/>
</dbReference>
<evidence type="ECO:0000256" key="2">
    <source>
        <dbReference type="ARBA" id="ARBA00007072"/>
    </source>
</evidence>
<evidence type="ECO:0000256" key="1">
    <source>
        <dbReference type="ARBA" id="ARBA00000966"/>
    </source>
</evidence>
<evidence type="ECO:0000256" key="6">
    <source>
        <dbReference type="ARBA" id="ARBA00023326"/>
    </source>
</evidence>
<feature type="domain" description="Glycoside hydrolase family 9" evidence="7">
    <location>
        <begin position="120"/>
        <end position="191"/>
    </location>
</feature>
<dbReference type="InterPro" id="IPR001701">
    <property type="entry name" value="Glyco_hydro_9"/>
</dbReference>
<evidence type="ECO:0000259" key="7">
    <source>
        <dbReference type="Pfam" id="PF00759"/>
    </source>
</evidence>
<comment type="catalytic activity">
    <reaction evidence="1">
        <text>Endohydrolysis of (1-&gt;4)-beta-D-glucosidic linkages in cellulose, lichenin and cereal beta-D-glucans.</text>
        <dbReference type="EC" id="3.2.1.4"/>
    </reaction>
</comment>
<accession>A0AAW1YH00</accession>
<dbReference type="Gene3D" id="1.50.10.10">
    <property type="match status" value="1"/>
</dbReference>
<dbReference type="Proteomes" id="UP001457282">
    <property type="component" value="Unassembled WGS sequence"/>
</dbReference>
<dbReference type="AlphaFoldDB" id="A0AAW1YH00"/>
<keyword evidence="4" id="KW-0136">Cellulose degradation</keyword>
<comment type="caution">
    <text evidence="8">The sequence shown here is derived from an EMBL/GenBank/DDBJ whole genome shotgun (WGS) entry which is preliminary data.</text>
</comment>
<keyword evidence="6" id="KW-0624">Polysaccharide degradation</keyword>
<keyword evidence="5" id="KW-0119">Carbohydrate metabolism</keyword>
<reference evidence="8 9" key="1">
    <citation type="journal article" date="2023" name="G3 (Bethesda)">
        <title>A chromosome-length genome assembly and annotation of blackberry (Rubus argutus, cv. 'Hillquist').</title>
        <authorList>
            <person name="Bruna T."/>
            <person name="Aryal R."/>
            <person name="Dudchenko O."/>
            <person name="Sargent D.J."/>
            <person name="Mead D."/>
            <person name="Buti M."/>
            <person name="Cavallini A."/>
            <person name="Hytonen T."/>
            <person name="Andres J."/>
            <person name="Pham M."/>
            <person name="Weisz D."/>
            <person name="Mascagni F."/>
            <person name="Usai G."/>
            <person name="Natali L."/>
            <person name="Bassil N."/>
            <person name="Fernandez G.E."/>
            <person name="Lomsadze A."/>
            <person name="Armour M."/>
            <person name="Olukolu B."/>
            <person name="Poorten T."/>
            <person name="Britton C."/>
            <person name="Davik J."/>
            <person name="Ashrafi H."/>
            <person name="Aiden E.L."/>
            <person name="Borodovsky M."/>
            <person name="Worthington M."/>
        </authorList>
    </citation>
    <scope>NUCLEOTIDE SEQUENCE [LARGE SCALE GENOMIC DNA]</scope>
    <source>
        <strain evidence="8">PI 553951</strain>
    </source>
</reference>
<dbReference type="Pfam" id="PF00759">
    <property type="entry name" value="Glyco_hydro_9"/>
    <property type="match status" value="1"/>
</dbReference>
<sequence length="204" mass="22208">MQKPIGSPKMKTTPLCIPRLIKGNKQYSSCTNKTKPLISPMTLLERFREAVLRLIMLSAVSNKSTTNQPRSTDHHVQQCTYCPYDPHHSEAVADCIEFIKKKSSPEDDRNRGSSVISASSSIAADLEAIIYTNTGCGDGFKWLYSPDPNPNVAIGALVGGPFQNDSYMDIRNNSMQGEPSTYNSALIVALLSGLVSTSSAAKHL</sequence>
<gene>
    <name evidence="8" type="ORF">M0R45_004012</name>
</gene>